<keyword evidence="3" id="KW-1185">Reference proteome</keyword>
<proteinExistence type="predicted"/>
<reference evidence="3" key="1">
    <citation type="submission" date="2017-11" db="EMBL/GenBank/DDBJ databases">
        <title>The draft genome sequence of Chromatocurvus sp. F02.</title>
        <authorList>
            <person name="Du Z.-J."/>
            <person name="Chang Y.-Q."/>
        </authorList>
    </citation>
    <scope>NUCLEOTIDE SEQUENCE [LARGE SCALE GENOMIC DNA]</scope>
    <source>
        <strain evidence="3">F02</strain>
    </source>
</reference>
<accession>A0A2N5XZL5</accession>
<keyword evidence="1" id="KW-0472">Membrane</keyword>
<sequence length="101" mass="11483">MQRVKDPALEQKLRDTRFEELQSRHAYRYLFHGCVAVTSVLALLLALFKEDWPGAVFLVLSAAGLTLVCTVSIYLSRRCAFEDMRAELPHDADYIPPDSLL</sequence>
<organism evidence="2 3">
    <name type="scientific">Kineobactrum sediminis</name>
    <dbReference type="NCBI Taxonomy" id="1905677"/>
    <lineage>
        <taxon>Bacteria</taxon>
        <taxon>Pseudomonadati</taxon>
        <taxon>Pseudomonadota</taxon>
        <taxon>Gammaproteobacteria</taxon>
        <taxon>Cellvibrionales</taxon>
        <taxon>Halieaceae</taxon>
        <taxon>Kineobactrum</taxon>
    </lineage>
</organism>
<feature type="transmembrane region" description="Helical" evidence="1">
    <location>
        <begin position="29"/>
        <end position="48"/>
    </location>
</feature>
<evidence type="ECO:0000313" key="2">
    <source>
        <dbReference type="EMBL" id="PLW81585.1"/>
    </source>
</evidence>
<evidence type="ECO:0000313" key="3">
    <source>
        <dbReference type="Proteomes" id="UP000234845"/>
    </source>
</evidence>
<gene>
    <name evidence="2" type="ORF">CWI75_15260</name>
</gene>
<keyword evidence="1" id="KW-0812">Transmembrane</keyword>
<dbReference type="Proteomes" id="UP000234845">
    <property type="component" value="Unassembled WGS sequence"/>
</dbReference>
<feature type="transmembrane region" description="Helical" evidence="1">
    <location>
        <begin position="54"/>
        <end position="75"/>
    </location>
</feature>
<dbReference type="AlphaFoldDB" id="A0A2N5XZL5"/>
<evidence type="ECO:0000256" key="1">
    <source>
        <dbReference type="SAM" id="Phobius"/>
    </source>
</evidence>
<keyword evidence="1" id="KW-1133">Transmembrane helix</keyword>
<dbReference type="EMBL" id="PKLZ01000012">
    <property type="protein sequence ID" value="PLW81585.1"/>
    <property type="molecule type" value="Genomic_DNA"/>
</dbReference>
<protein>
    <submittedName>
        <fullName evidence="2">Uncharacterized protein</fullName>
    </submittedName>
</protein>
<name>A0A2N5XZL5_9GAMM</name>
<comment type="caution">
    <text evidence="2">The sequence shown here is derived from an EMBL/GenBank/DDBJ whole genome shotgun (WGS) entry which is preliminary data.</text>
</comment>